<comment type="subunit">
    <text evidence="2">DNA polymerase III contains a core (composed of alpha, epsilon and theta chains) that associates with a tau subunit. This core dimerizes to form the POLIII' complex. PolIII' associates with the gamma complex (composed of gamma, delta, delta', psi and chi chains) and with the beta chain to form the complete DNA polymerase III complex.</text>
</comment>
<dbReference type="InterPro" id="IPR036397">
    <property type="entry name" value="RNaseH_sf"/>
</dbReference>
<dbReference type="FunFam" id="3.30.420.10:FF:000045">
    <property type="entry name" value="3'-5' exonuclease DinG"/>
    <property type="match status" value="1"/>
</dbReference>
<dbReference type="NCBIfam" id="TIGR00573">
    <property type="entry name" value="dnaq"/>
    <property type="match status" value="1"/>
</dbReference>
<protein>
    <recommendedName>
        <fullName evidence="3">Exonuclease domain-containing protein</fullName>
    </recommendedName>
</protein>
<evidence type="ECO:0000259" key="3">
    <source>
        <dbReference type="SMART" id="SM00479"/>
    </source>
</evidence>
<dbReference type="KEGG" id="lfp:Y981_12810"/>
<name>A0A059XYP6_9BACT</name>
<reference evidence="5" key="1">
    <citation type="submission" date="2014-02" db="EMBL/GenBank/DDBJ databases">
        <title>Complete genome sequence and comparative genomic analysis of the nitrogen-fixing bacterium Leptospirillum ferriphilum YSK.</title>
        <authorList>
            <person name="Guo X."/>
            <person name="Yin H."/>
            <person name="Liang Y."/>
            <person name="Hu Q."/>
            <person name="Ma L."/>
            <person name="Xiao Y."/>
            <person name="Zhang X."/>
            <person name="Qiu G."/>
            <person name="Liu X."/>
        </authorList>
    </citation>
    <scope>NUCLEOTIDE SEQUENCE [LARGE SCALE GENOMIC DNA]</scope>
    <source>
        <strain evidence="5">YSK</strain>
    </source>
</reference>
<dbReference type="InterPro" id="IPR006054">
    <property type="entry name" value="DnaQ"/>
</dbReference>
<dbReference type="Gene3D" id="3.30.420.10">
    <property type="entry name" value="Ribonuclease H-like superfamily/Ribonuclease H"/>
    <property type="match status" value="1"/>
</dbReference>
<dbReference type="Proteomes" id="UP000027059">
    <property type="component" value="Chromosome"/>
</dbReference>
<accession>A0A059XYP6</accession>
<reference evidence="4 5" key="2">
    <citation type="journal article" date="2015" name="Biomed. Res. Int.">
        <title>Effects of Arsenite Resistance on the Growth and Functional Gene Expression of Leptospirillum ferriphilum and Acidithiobacillus thiooxidans in Pure Culture and Coculture.</title>
        <authorList>
            <person name="Jiang H."/>
            <person name="Liang Y."/>
            <person name="Yin H."/>
            <person name="Xiao Y."/>
            <person name="Guo X."/>
            <person name="Xu Y."/>
            <person name="Hu Q."/>
            <person name="Liu H."/>
            <person name="Liu X."/>
        </authorList>
    </citation>
    <scope>NUCLEOTIDE SEQUENCE [LARGE SCALE GENOMIC DNA]</scope>
    <source>
        <strain evidence="4 5">YSK</strain>
    </source>
</reference>
<dbReference type="SUPFAM" id="SSF53098">
    <property type="entry name" value="Ribonuclease H-like"/>
    <property type="match status" value="1"/>
</dbReference>
<dbReference type="OrthoDB" id="9803913at2"/>
<dbReference type="GO" id="GO:0003887">
    <property type="term" value="F:DNA-directed DNA polymerase activity"/>
    <property type="evidence" value="ECO:0007669"/>
    <property type="project" value="InterPro"/>
</dbReference>
<proteinExistence type="predicted"/>
<dbReference type="GO" id="GO:0005829">
    <property type="term" value="C:cytosol"/>
    <property type="evidence" value="ECO:0007669"/>
    <property type="project" value="TreeGrafter"/>
</dbReference>
<dbReference type="CDD" id="cd06127">
    <property type="entry name" value="DEDDh"/>
    <property type="match status" value="1"/>
</dbReference>
<dbReference type="Pfam" id="PF00929">
    <property type="entry name" value="RNase_T"/>
    <property type="match status" value="1"/>
</dbReference>
<dbReference type="GO" id="GO:0008408">
    <property type="term" value="F:3'-5' exonuclease activity"/>
    <property type="evidence" value="ECO:0007669"/>
    <property type="project" value="TreeGrafter"/>
</dbReference>
<dbReference type="PANTHER" id="PTHR30231:SF41">
    <property type="entry name" value="DNA POLYMERASE III SUBUNIT EPSILON"/>
    <property type="match status" value="1"/>
</dbReference>
<organism evidence="4 5">
    <name type="scientific">Leptospirillum ferriphilum YSK</name>
    <dbReference type="NCBI Taxonomy" id="1441628"/>
    <lineage>
        <taxon>Bacteria</taxon>
        <taxon>Pseudomonadati</taxon>
        <taxon>Nitrospirota</taxon>
        <taxon>Nitrospiria</taxon>
        <taxon>Nitrospirales</taxon>
        <taxon>Nitrospiraceae</taxon>
        <taxon>Leptospirillum</taxon>
    </lineage>
</organism>
<dbReference type="HOGENOM" id="CLU_1048871_0_0_0"/>
<sequence length="265" mass="29559">MKVTFLDVETTGLLRDSRARIIELGFSSWENGKLLRKTSTLIKGADIVPENISKINGITTEMLRDAPRFEEVWKSIKGDIQGSLLVAHNLAFDVGMVNRELILADRIPLGNMGIDTLPLSRKMLPELSSYRLGEIAKHMGILNENPHRAMGDLETLEKIVSNLLGSLPGTFDEGVMRLFCLWGGYPAHRYFRDVVQCAFQKKKKISVLADFSRGLQETDPIVLEPLHANAVSLIGEHLGEKLEIPFDRILSLEIKGLLPGEVSMK</sequence>
<dbReference type="EMBL" id="CP007243">
    <property type="protein sequence ID" value="AIA32043.1"/>
    <property type="molecule type" value="Genomic_DNA"/>
</dbReference>
<comment type="function">
    <text evidence="1">DNA polymerase III is a complex, multichain enzyme responsible for most of the replicative synthesis in bacteria. The epsilon subunit contain the editing function and is a proofreading 3'-5' exonuclease.</text>
</comment>
<evidence type="ECO:0000256" key="1">
    <source>
        <dbReference type="ARBA" id="ARBA00025483"/>
    </source>
</evidence>
<evidence type="ECO:0000313" key="4">
    <source>
        <dbReference type="EMBL" id="AIA32043.1"/>
    </source>
</evidence>
<dbReference type="GO" id="GO:0003677">
    <property type="term" value="F:DNA binding"/>
    <property type="evidence" value="ECO:0007669"/>
    <property type="project" value="InterPro"/>
</dbReference>
<dbReference type="RefSeq" id="WP_038506408.1">
    <property type="nucleotide sequence ID" value="NZ_CP007243.1"/>
</dbReference>
<dbReference type="InterPro" id="IPR013520">
    <property type="entry name" value="Ribonucl_H"/>
</dbReference>
<dbReference type="GO" id="GO:0045004">
    <property type="term" value="P:DNA replication proofreading"/>
    <property type="evidence" value="ECO:0007669"/>
    <property type="project" value="TreeGrafter"/>
</dbReference>
<keyword evidence="5" id="KW-1185">Reference proteome</keyword>
<feature type="domain" description="Exonuclease" evidence="3">
    <location>
        <begin position="2"/>
        <end position="169"/>
    </location>
</feature>
<dbReference type="PANTHER" id="PTHR30231">
    <property type="entry name" value="DNA POLYMERASE III SUBUNIT EPSILON"/>
    <property type="match status" value="1"/>
</dbReference>
<dbReference type="AlphaFoldDB" id="A0A059XYP6"/>
<gene>
    <name evidence="4" type="ORF">Y981_12810</name>
</gene>
<evidence type="ECO:0000256" key="2">
    <source>
        <dbReference type="ARBA" id="ARBA00026073"/>
    </source>
</evidence>
<evidence type="ECO:0000313" key="5">
    <source>
        <dbReference type="Proteomes" id="UP000027059"/>
    </source>
</evidence>
<dbReference type="SMART" id="SM00479">
    <property type="entry name" value="EXOIII"/>
    <property type="match status" value="1"/>
</dbReference>
<dbReference type="InterPro" id="IPR012337">
    <property type="entry name" value="RNaseH-like_sf"/>
</dbReference>